<protein>
    <submittedName>
        <fullName evidence="4">Uncharacterized protein</fullName>
    </submittedName>
</protein>
<dbReference type="GeneID" id="110072594"/>
<gene>
    <name evidence="4" type="primary">LOC110072594</name>
</gene>
<sequence>MGSGIPYMRLPTSVWDRVEEKMPSLYQILSNVYKTWGKKHVWCGGIIATLFIFLIVSLSWQKPEVHPEPDNNLSERCAQLQREVSGLQATLKKHTEAAEREKAMLKSALSRNRELLQKEKADGEALRAQLVHSNQTEKLLEKTKEEGVQMRAQLEAAHQALSETRKLRDACQDQLAGIAAQAADMQRHEEEKKKLQEEIEHLRQQVSRMADELRDIWTKKANREERIQHLEEQLSRQQRSTEKSEEIPPIVLFLSGFVVCAICKCFCAGNN</sequence>
<evidence type="ECO:0000313" key="4">
    <source>
        <dbReference type="RefSeq" id="XP_020636731.2"/>
    </source>
</evidence>
<evidence type="ECO:0000313" key="3">
    <source>
        <dbReference type="Proteomes" id="UP001652642"/>
    </source>
</evidence>
<keyword evidence="1" id="KW-0175">Coiled coil</keyword>
<evidence type="ECO:0000256" key="2">
    <source>
        <dbReference type="SAM" id="Phobius"/>
    </source>
</evidence>
<keyword evidence="2" id="KW-0812">Transmembrane</keyword>
<keyword evidence="2" id="KW-1133">Transmembrane helix</keyword>
<keyword evidence="3" id="KW-1185">Reference proteome</keyword>
<dbReference type="InParanoid" id="A0A6J0SK36"/>
<evidence type="ECO:0000256" key="1">
    <source>
        <dbReference type="SAM" id="Coils"/>
    </source>
</evidence>
<dbReference type="AlphaFoldDB" id="A0A6J0SK36"/>
<feature type="transmembrane region" description="Helical" evidence="2">
    <location>
        <begin position="41"/>
        <end position="60"/>
    </location>
</feature>
<reference evidence="4" key="1">
    <citation type="submission" date="2025-08" db="UniProtKB">
        <authorList>
            <consortium name="RefSeq"/>
        </authorList>
    </citation>
    <scope>IDENTIFICATION</scope>
</reference>
<name>A0A6J0SK36_9SAUR</name>
<keyword evidence="2" id="KW-0472">Membrane</keyword>
<dbReference type="Proteomes" id="UP001652642">
    <property type="component" value="Chromosome 7"/>
</dbReference>
<accession>A0A6J0SK36</accession>
<dbReference type="RefSeq" id="XP_020636731.2">
    <property type="nucleotide sequence ID" value="XM_020781072.2"/>
</dbReference>
<feature type="coiled-coil region" evidence="1">
    <location>
        <begin position="70"/>
        <end position="247"/>
    </location>
</feature>
<proteinExistence type="predicted"/>
<dbReference type="KEGG" id="pvt:110072594"/>
<organism evidence="3 4">
    <name type="scientific">Pogona vitticeps</name>
    <name type="common">central bearded dragon</name>
    <dbReference type="NCBI Taxonomy" id="103695"/>
    <lineage>
        <taxon>Eukaryota</taxon>
        <taxon>Metazoa</taxon>
        <taxon>Chordata</taxon>
        <taxon>Craniata</taxon>
        <taxon>Vertebrata</taxon>
        <taxon>Euteleostomi</taxon>
        <taxon>Lepidosauria</taxon>
        <taxon>Squamata</taxon>
        <taxon>Bifurcata</taxon>
        <taxon>Unidentata</taxon>
        <taxon>Episquamata</taxon>
        <taxon>Toxicofera</taxon>
        <taxon>Iguania</taxon>
        <taxon>Acrodonta</taxon>
        <taxon>Agamidae</taxon>
        <taxon>Amphibolurinae</taxon>
        <taxon>Pogona</taxon>
    </lineage>
</organism>